<dbReference type="RefSeq" id="WP_129330263.1">
    <property type="nucleotide sequence ID" value="NZ_SDVB01000042.1"/>
</dbReference>
<keyword evidence="9" id="KW-1185">Reference proteome</keyword>
<dbReference type="PANTHER" id="PTHR33452:SF1">
    <property type="entry name" value="INNER MEMBRANE PROTEIN YPHA-RELATED"/>
    <property type="match status" value="1"/>
</dbReference>
<organism evidence="8 9">
    <name type="scientific">Ciceribacter ferrooxidans</name>
    <dbReference type="NCBI Taxonomy" id="2509717"/>
    <lineage>
        <taxon>Bacteria</taxon>
        <taxon>Pseudomonadati</taxon>
        <taxon>Pseudomonadota</taxon>
        <taxon>Alphaproteobacteria</taxon>
        <taxon>Hyphomicrobiales</taxon>
        <taxon>Rhizobiaceae</taxon>
        <taxon>Ciceribacter</taxon>
    </lineage>
</organism>
<proteinExistence type="inferred from homology"/>
<dbReference type="OrthoDB" id="121744at2"/>
<gene>
    <name evidence="8" type="ORF">EUU22_01015</name>
</gene>
<dbReference type="EMBL" id="SDVB01000042">
    <property type="protein sequence ID" value="RYC27331.1"/>
    <property type="molecule type" value="Genomic_DNA"/>
</dbReference>
<feature type="transmembrane region" description="Helical" evidence="7">
    <location>
        <begin position="71"/>
        <end position="93"/>
    </location>
</feature>
<sequence length="165" mass="17943">MTFVASAVALHARAVSLAEIIPHSFLALLARVSIAGVFWQSGQTKVDGWMVTDSAVYLFENEYRLPLIDPWLAAHLAAAAEHFFPLLLVVGFLSRLSALALLAMTAVIQIFVYPGAWPTHGTWAVCLLVIVIRGPGVVSLDHVLGRWWHGSAVPPAMAGNRPHMR</sequence>
<keyword evidence="6 7" id="KW-0472">Membrane</keyword>
<evidence type="ECO:0000256" key="6">
    <source>
        <dbReference type="ARBA" id="ARBA00023136"/>
    </source>
</evidence>
<dbReference type="GO" id="GO:0005886">
    <property type="term" value="C:plasma membrane"/>
    <property type="evidence" value="ECO:0007669"/>
    <property type="project" value="UniProtKB-SubCell"/>
</dbReference>
<comment type="similarity">
    <text evidence="2">Belongs to the DoxX family.</text>
</comment>
<feature type="transmembrane region" description="Helical" evidence="7">
    <location>
        <begin position="122"/>
        <end position="140"/>
    </location>
</feature>
<evidence type="ECO:0000256" key="3">
    <source>
        <dbReference type="ARBA" id="ARBA00022475"/>
    </source>
</evidence>
<keyword evidence="4 7" id="KW-0812">Transmembrane</keyword>
<dbReference type="Pfam" id="PF07681">
    <property type="entry name" value="DoxX"/>
    <property type="match status" value="1"/>
</dbReference>
<comment type="subcellular location">
    <subcellularLocation>
        <location evidence="1">Cell membrane</location>
        <topology evidence="1">Multi-pass membrane protein</topology>
    </subcellularLocation>
</comment>
<evidence type="ECO:0000256" key="7">
    <source>
        <dbReference type="SAM" id="Phobius"/>
    </source>
</evidence>
<evidence type="ECO:0000256" key="1">
    <source>
        <dbReference type="ARBA" id="ARBA00004651"/>
    </source>
</evidence>
<dbReference type="PANTHER" id="PTHR33452">
    <property type="entry name" value="OXIDOREDUCTASE CATD-RELATED"/>
    <property type="match status" value="1"/>
</dbReference>
<feature type="transmembrane region" description="Helical" evidence="7">
    <location>
        <begin position="98"/>
        <end position="116"/>
    </location>
</feature>
<dbReference type="InterPro" id="IPR032808">
    <property type="entry name" value="DoxX"/>
</dbReference>
<evidence type="ECO:0000256" key="2">
    <source>
        <dbReference type="ARBA" id="ARBA00006679"/>
    </source>
</evidence>
<accession>A0A4Q2U113</accession>
<dbReference type="InterPro" id="IPR051907">
    <property type="entry name" value="DoxX-like_oxidoreductase"/>
</dbReference>
<evidence type="ECO:0000313" key="9">
    <source>
        <dbReference type="Proteomes" id="UP000291088"/>
    </source>
</evidence>
<dbReference type="Proteomes" id="UP000291088">
    <property type="component" value="Unassembled WGS sequence"/>
</dbReference>
<evidence type="ECO:0000256" key="4">
    <source>
        <dbReference type="ARBA" id="ARBA00022692"/>
    </source>
</evidence>
<comment type="caution">
    <text evidence="8">The sequence shown here is derived from an EMBL/GenBank/DDBJ whole genome shotgun (WGS) entry which is preliminary data.</text>
</comment>
<keyword evidence="5 7" id="KW-1133">Transmembrane helix</keyword>
<protein>
    <submittedName>
        <fullName evidence="8">DoxX family protein</fullName>
    </submittedName>
</protein>
<evidence type="ECO:0000313" key="8">
    <source>
        <dbReference type="EMBL" id="RYC27331.1"/>
    </source>
</evidence>
<evidence type="ECO:0000256" key="5">
    <source>
        <dbReference type="ARBA" id="ARBA00022989"/>
    </source>
</evidence>
<dbReference type="AlphaFoldDB" id="A0A4Q2U113"/>
<keyword evidence="3" id="KW-1003">Cell membrane</keyword>
<reference evidence="8 9" key="1">
    <citation type="submission" date="2019-01" db="EMBL/GenBank/DDBJ databases">
        <authorList>
            <person name="Deng T."/>
        </authorList>
    </citation>
    <scope>NUCLEOTIDE SEQUENCE [LARGE SCALE GENOMIC DNA]</scope>
    <source>
        <strain evidence="8 9">F8825</strain>
    </source>
</reference>
<name>A0A4Q2U113_9HYPH</name>